<dbReference type="EMBL" id="CP076643">
    <property type="protein sequence ID" value="QXO16988.1"/>
    <property type="molecule type" value="Genomic_DNA"/>
</dbReference>
<sequence>MSRKNTKTTPTAIKGYSSEVRVVLRVVKQGSVPEATRRLIDKLKHFQDKPFVLRSLNSLISPHRDMQRRVRVRAFRVLTVLISYMDWATFRIGIPKTAFNDPVKHRAMIKRYEKMYNETMPESSWFRYIDKLTQAGYLNSANMDIRNQDGQIRGTAGLKWLTMKLMKELRLKSGWLDEQRNHALERLKKTGRCNVWPTYLSKMAQKKRVKAIVDEATQTESFQGQFDTGLTPLDLRYPPIH</sequence>
<organism evidence="2 3">
    <name type="scientific">Vibrio ostreae</name>
    <dbReference type="NCBI Taxonomy" id="2841925"/>
    <lineage>
        <taxon>Bacteria</taxon>
        <taxon>Pseudomonadati</taxon>
        <taxon>Pseudomonadota</taxon>
        <taxon>Gammaproteobacteria</taxon>
        <taxon>Vibrionales</taxon>
        <taxon>Vibrionaceae</taxon>
        <taxon>Vibrio</taxon>
    </lineage>
</organism>
<dbReference type="AlphaFoldDB" id="A0A975U8E7"/>
<keyword evidence="3" id="KW-1185">Reference proteome</keyword>
<proteinExistence type="predicted"/>
<protein>
    <submittedName>
        <fullName evidence="2">Uncharacterized protein</fullName>
    </submittedName>
</protein>
<dbReference type="RefSeq" id="WP_218562333.1">
    <property type="nucleotide sequence ID" value="NZ_CP076643.1"/>
</dbReference>
<evidence type="ECO:0000256" key="1">
    <source>
        <dbReference type="SAM" id="Phobius"/>
    </source>
</evidence>
<evidence type="ECO:0000313" key="3">
    <source>
        <dbReference type="Proteomes" id="UP000694232"/>
    </source>
</evidence>
<accession>A0A975U8E7</accession>
<name>A0A975U8E7_9VIBR</name>
<keyword evidence="1" id="KW-0472">Membrane</keyword>
<reference evidence="2" key="1">
    <citation type="submission" date="2021-06" db="EMBL/GenBank/DDBJ databases">
        <title>Vibrio nov. sp., novel gut bacterium isolated from Yellow Sea oyster.</title>
        <authorList>
            <person name="Muhammad N."/>
            <person name="Nguyen T.H."/>
            <person name="Lee Y.-J."/>
            <person name="Ko J."/>
            <person name="Kim S.-G."/>
        </authorList>
    </citation>
    <scope>NUCLEOTIDE SEQUENCE</scope>
    <source>
        <strain evidence="2">OG9-811</strain>
    </source>
</reference>
<keyword evidence="1" id="KW-0812">Transmembrane</keyword>
<evidence type="ECO:0000313" key="2">
    <source>
        <dbReference type="EMBL" id="QXO16988.1"/>
    </source>
</evidence>
<feature type="transmembrane region" description="Helical" evidence="1">
    <location>
        <begin position="74"/>
        <end position="94"/>
    </location>
</feature>
<keyword evidence="1" id="KW-1133">Transmembrane helix</keyword>
<dbReference type="KEGG" id="vos:KNV97_16210"/>
<dbReference type="Proteomes" id="UP000694232">
    <property type="component" value="Chromosome 1"/>
</dbReference>
<gene>
    <name evidence="2" type="ORF">KNV97_16210</name>
</gene>